<proteinExistence type="inferred from homology"/>
<feature type="region of interest" description="Disordered" evidence="2">
    <location>
        <begin position="216"/>
        <end position="261"/>
    </location>
</feature>
<sequence length="339" mass="38175">MDSTPATPQPEGPPPISIKSSPRKLPVKRRTPDSSTSKPTANFNFVSPKLESTLDENVAADADARPPPFKFHRIWTEPDEIRFLQGLLDCASQRLSFPRDLHVFYDRFSNTMPQPYTKSQLSEKLRRLRKKFRILSSRVARGLNPSLLSPQDRALYELSEKLWSPEFSSTSPFGNNSSDHSNNKEKNKKSESNLVGVKVSFSPTLPILSSHSNQNLNFNELDNADDQNDNFDDESQDGDVKMSEVSVENDEEDGFGRQSDGLGSGGLGGVAAKTVLDVFDQCLKEVRMVLVRQGLFYSDTNNSSKPPDFDTRWQQQRIAELDVFARRLRLVLHNSLRGQ</sequence>
<evidence type="ECO:0000313" key="5">
    <source>
        <dbReference type="Proteomes" id="UP000516437"/>
    </source>
</evidence>
<evidence type="ECO:0000256" key="1">
    <source>
        <dbReference type="ARBA" id="ARBA00010820"/>
    </source>
</evidence>
<protein>
    <submittedName>
        <fullName evidence="4">Mediator-associated protein 1</fullName>
    </submittedName>
</protein>
<dbReference type="InterPro" id="IPR053932">
    <property type="entry name" value="GeBP-like_DBD"/>
</dbReference>
<dbReference type="OrthoDB" id="1885109at2759"/>
<organism evidence="4 5">
    <name type="scientific">Morella rubra</name>
    <name type="common">Chinese bayberry</name>
    <dbReference type="NCBI Taxonomy" id="262757"/>
    <lineage>
        <taxon>Eukaryota</taxon>
        <taxon>Viridiplantae</taxon>
        <taxon>Streptophyta</taxon>
        <taxon>Embryophyta</taxon>
        <taxon>Tracheophyta</taxon>
        <taxon>Spermatophyta</taxon>
        <taxon>Magnoliopsida</taxon>
        <taxon>eudicotyledons</taxon>
        <taxon>Gunneridae</taxon>
        <taxon>Pentapetalae</taxon>
        <taxon>rosids</taxon>
        <taxon>fabids</taxon>
        <taxon>Fagales</taxon>
        <taxon>Myricaceae</taxon>
        <taxon>Morella</taxon>
    </lineage>
</organism>
<feature type="domain" description="Glabrous enhancer-binding protein-like DBD" evidence="3">
    <location>
        <begin position="71"/>
        <end position="164"/>
    </location>
</feature>
<feature type="region of interest" description="Disordered" evidence="2">
    <location>
        <begin position="1"/>
        <end position="48"/>
    </location>
</feature>
<feature type="compositionally biased region" description="Acidic residues" evidence="2">
    <location>
        <begin position="222"/>
        <end position="237"/>
    </location>
</feature>
<comment type="similarity">
    <text evidence="1">Belongs to the GeBP family.</text>
</comment>
<dbReference type="PANTHER" id="PTHR31662:SF8">
    <property type="entry name" value="EXPRESSED PROTEIN"/>
    <property type="match status" value="1"/>
</dbReference>
<dbReference type="Pfam" id="PF04504">
    <property type="entry name" value="GeBP-like_DBD"/>
    <property type="match status" value="1"/>
</dbReference>
<accession>A0A6A1VGK3</accession>
<reference evidence="4 5" key="1">
    <citation type="journal article" date="2019" name="Plant Biotechnol. J.">
        <title>The red bayberry genome and genetic basis of sex determination.</title>
        <authorList>
            <person name="Jia H.M."/>
            <person name="Jia H.J."/>
            <person name="Cai Q.L."/>
            <person name="Wang Y."/>
            <person name="Zhao H.B."/>
            <person name="Yang W.F."/>
            <person name="Wang G.Y."/>
            <person name="Li Y.H."/>
            <person name="Zhan D.L."/>
            <person name="Shen Y.T."/>
            <person name="Niu Q.F."/>
            <person name="Chang L."/>
            <person name="Qiu J."/>
            <person name="Zhao L."/>
            <person name="Xie H.B."/>
            <person name="Fu W.Y."/>
            <person name="Jin J."/>
            <person name="Li X.W."/>
            <person name="Jiao Y."/>
            <person name="Zhou C.C."/>
            <person name="Tu T."/>
            <person name="Chai C.Y."/>
            <person name="Gao J.L."/>
            <person name="Fan L.J."/>
            <person name="van de Weg E."/>
            <person name="Wang J.Y."/>
            <person name="Gao Z.S."/>
        </authorList>
    </citation>
    <scope>NUCLEOTIDE SEQUENCE [LARGE SCALE GENOMIC DNA]</scope>
    <source>
        <tissue evidence="4">Leaves</tissue>
    </source>
</reference>
<feature type="compositionally biased region" description="Polar residues" evidence="2">
    <location>
        <begin position="33"/>
        <end position="45"/>
    </location>
</feature>
<dbReference type="InterPro" id="IPR007592">
    <property type="entry name" value="GEBP"/>
</dbReference>
<evidence type="ECO:0000313" key="4">
    <source>
        <dbReference type="EMBL" id="KAB1211306.1"/>
    </source>
</evidence>
<dbReference type="GO" id="GO:0005634">
    <property type="term" value="C:nucleus"/>
    <property type="evidence" value="ECO:0007669"/>
    <property type="project" value="TreeGrafter"/>
</dbReference>
<evidence type="ECO:0000259" key="3">
    <source>
        <dbReference type="Pfam" id="PF04504"/>
    </source>
</evidence>
<feature type="compositionally biased region" description="Basic and acidic residues" evidence="2">
    <location>
        <begin position="181"/>
        <end position="191"/>
    </location>
</feature>
<evidence type="ECO:0000256" key="2">
    <source>
        <dbReference type="SAM" id="MobiDB-lite"/>
    </source>
</evidence>
<dbReference type="PANTHER" id="PTHR31662">
    <property type="entry name" value="BNAANNG10740D PROTEIN-RELATED"/>
    <property type="match status" value="1"/>
</dbReference>
<dbReference type="Proteomes" id="UP000516437">
    <property type="component" value="Chromosome 6"/>
</dbReference>
<gene>
    <name evidence="4" type="ORF">CJ030_MR6G021504</name>
</gene>
<dbReference type="GO" id="GO:0006355">
    <property type="term" value="P:regulation of DNA-templated transcription"/>
    <property type="evidence" value="ECO:0007669"/>
    <property type="project" value="InterPro"/>
</dbReference>
<comment type="caution">
    <text evidence="4">The sequence shown here is derived from an EMBL/GenBank/DDBJ whole genome shotgun (WGS) entry which is preliminary data.</text>
</comment>
<dbReference type="AlphaFoldDB" id="A0A6A1VGK3"/>
<name>A0A6A1VGK3_9ROSI</name>
<dbReference type="EMBL" id="RXIC02000024">
    <property type="protein sequence ID" value="KAB1211306.1"/>
    <property type="molecule type" value="Genomic_DNA"/>
</dbReference>
<feature type="region of interest" description="Disordered" evidence="2">
    <location>
        <begin position="167"/>
        <end position="191"/>
    </location>
</feature>
<keyword evidence="5" id="KW-1185">Reference proteome</keyword>
<feature type="compositionally biased region" description="Pro residues" evidence="2">
    <location>
        <begin position="7"/>
        <end position="16"/>
    </location>
</feature>